<gene>
    <name evidence="3" type="ORF">ACFFRI_14300</name>
</gene>
<dbReference type="EMBL" id="JBHMDG010000016">
    <property type="protein sequence ID" value="MFB9314222.1"/>
    <property type="molecule type" value="Genomic_DNA"/>
</dbReference>
<organism evidence="3 4">
    <name type="scientific">Nocardioides plantarum</name>
    <dbReference type="NCBI Taxonomy" id="29299"/>
    <lineage>
        <taxon>Bacteria</taxon>
        <taxon>Bacillati</taxon>
        <taxon>Actinomycetota</taxon>
        <taxon>Actinomycetes</taxon>
        <taxon>Propionibacteriales</taxon>
        <taxon>Nocardioidaceae</taxon>
        <taxon>Nocardioides</taxon>
    </lineage>
</organism>
<feature type="region of interest" description="Disordered" evidence="1">
    <location>
        <begin position="62"/>
        <end position="97"/>
    </location>
</feature>
<reference evidence="3 4" key="1">
    <citation type="submission" date="2024-09" db="EMBL/GenBank/DDBJ databases">
        <authorList>
            <person name="Sun Q."/>
            <person name="Mori K."/>
        </authorList>
    </citation>
    <scope>NUCLEOTIDE SEQUENCE [LARGE SCALE GENOMIC DNA]</scope>
    <source>
        <strain evidence="3 4">JCM 9626</strain>
    </source>
</reference>
<dbReference type="Proteomes" id="UP001589750">
    <property type="component" value="Unassembled WGS sequence"/>
</dbReference>
<feature type="transmembrane region" description="Helical" evidence="2">
    <location>
        <begin position="43"/>
        <end position="63"/>
    </location>
</feature>
<dbReference type="RefSeq" id="WP_140010376.1">
    <property type="nucleotide sequence ID" value="NZ_JBHMDG010000016.1"/>
</dbReference>
<sequence length="226" mass="23408">MTYDDRLKELLDSTAPDRPDLPAAARTSAVRERAVVVRRRSRLVLAAAVVAVVGIGVGVSVLASGDDPDRGTEVADDPAPTTTPAPPPCPAEPPVLDETSTKADFPDGATSLRLCPATFDTAGDLGKFLLPTAPVTTGVDALVDRLAAQPEFAMDPECAAISLAPMPWTLVVAYPDGSTVSVGATMTRCASVTLDGHEVDVESTLRTVEAATQPEPEPGPTEPEPT</sequence>
<keyword evidence="4" id="KW-1185">Reference proteome</keyword>
<feature type="region of interest" description="Disordered" evidence="1">
    <location>
        <begin position="207"/>
        <end position="226"/>
    </location>
</feature>
<name>A0ABV5KCT4_9ACTN</name>
<feature type="compositionally biased region" description="Pro residues" evidence="1">
    <location>
        <begin position="215"/>
        <end position="226"/>
    </location>
</feature>
<evidence type="ECO:0000313" key="4">
    <source>
        <dbReference type="Proteomes" id="UP001589750"/>
    </source>
</evidence>
<keyword evidence="2" id="KW-0472">Membrane</keyword>
<accession>A0ABV5KCT4</accession>
<evidence type="ECO:0000313" key="3">
    <source>
        <dbReference type="EMBL" id="MFB9314222.1"/>
    </source>
</evidence>
<evidence type="ECO:0000256" key="1">
    <source>
        <dbReference type="SAM" id="MobiDB-lite"/>
    </source>
</evidence>
<evidence type="ECO:0008006" key="5">
    <source>
        <dbReference type="Google" id="ProtNLM"/>
    </source>
</evidence>
<comment type="caution">
    <text evidence="3">The sequence shown here is derived from an EMBL/GenBank/DDBJ whole genome shotgun (WGS) entry which is preliminary data.</text>
</comment>
<evidence type="ECO:0000256" key="2">
    <source>
        <dbReference type="SAM" id="Phobius"/>
    </source>
</evidence>
<protein>
    <recommendedName>
        <fullName evidence="5">Septum formation-related domain-containing protein</fullName>
    </recommendedName>
</protein>
<proteinExistence type="predicted"/>
<keyword evidence="2" id="KW-1133">Transmembrane helix</keyword>
<keyword evidence="2" id="KW-0812">Transmembrane</keyword>
<feature type="compositionally biased region" description="Pro residues" evidence="1">
    <location>
        <begin position="81"/>
        <end position="93"/>
    </location>
</feature>